<accession>R0LWT8</accession>
<evidence type="ECO:0000313" key="1">
    <source>
        <dbReference type="EMBL" id="EOB04933.1"/>
    </source>
</evidence>
<sequence length="123" mass="13550">MGSQDLNASVRSCSSDHKSALLKVQNTPSGGSMRAGFVYDDVITMTANTCLSISHPVERPKRALRTCTEYTALLQNLNAPNMVPTGEQKTWLPGELRMLAHTQAVPDPQRHLEECWHQDCSLG</sequence>
<protein>
    <submittedName>
        <fullName evidence="1">Uncharacterized protein</fullName>
    </submittedName>
</protein>
<dbReference type="Proteomes" id="UP000296049">
    <property type="component" value="Unassembled WGS sequence"/>
</dbReference>
<dbReference type="EMBL" id="KB742734">
    <property type="protein sequence ID" value="EOB04933.1"/>
    <property type="molecule type" value="Genomic_DNA"/>
</dbReference>
<dbReference type="AlphaFoldDB" id="R0LWT8"/>
<reference evidence="2" key="1">
    <citation type="journal article" date="2013" name="Nat. Genet.">
        <title>The duck genome and transcriptome provide insight into an avian influenza virus reservoir species.</title>
        <authorList>
            <person name="Huang Y."/>
            <person name="Li Y."/>
            <person name="Burt D.W."/>
            <person name="Chen H."/>
            <person name="Zhang Y."/>
            <person name="Qian W."/>
            <person name="Kim H."/>
            <person name="Gan S."/>
            <person name="Zhao Y."/>
            <person name="Li J."/>
            <person name="Yi K."/>
            <person name="Feng H."/>
            <person name="Zhu P."/>
            <person name="Li B."/>
            <person name="Liu Q."/>
            <person name="Fairley S."/>
            <person name="Magor K.E."/>
            <person name="Du Z."/>
            <person name="Hu X."/>
            <person name="Goodman L."/>
            <person name="Tafer H."/>
            <person name="Vignal A."/>
            <person name="Lee T."/>
            <person name="Kim K.W."/>
            <person name="Sheng Z."/>
            <person name="An Y."/>
            <person name="Searle S."/>
            <person name="Herrero J."/>
            <person name="Groenen M.A."/>
            <person name="Crooijmans R.P."/>
            <person name="Faraut T."/>
            <person name="Cai Q."/>
            <person name="Webster R.G."/>
            <person name="Aldridge J.R."/>
            <person name="Warren W.C."/>
            <person name="Bartschat S."/>
            <person name="Kehr S."/>
            <person name="Marz M."/>
            <person name="Stadler P.F."/>
            <person name="Smith J."/>
            <person name="Kraus R.H."/>
            <person name="Zhao Y."/>
            <person name="Ren L."/>
            <person name="Fei J."/>
            <person name="Morisson M."/>
            <person name="Kaiser P."/>
            <person name="Griffin D.K."/>
            <person name="Rao M."/>
            <person name="Pitel F."/>
            <person name="Wang J."/>
            <person name="Li N."/>
        </authorList>
    </citation>
    <scope>NUCLEOTIDE SEQUENCE [LARGE SCALE GENOMIC DNA]</scope>
</reference>
<keyword evidence="2" id="KW-1185">Reference proteome</keyword>
<name>R0LWT8_ANAPL</name>
<organism evidence="1 2">
    <name type="scientific">Anas platyrhynchos</name>
    <name type="common">Mallard</name>
    <name type="synonym">Anas boschas</name>
    <dbReference type="NCBI Taxonomy" id="8839"/>
    <lineage>
        <taxon>Eukaryota</taxon>
        <taxon>Metazoa</taxon>
        <taxon>Chordata</taxon>
        <taxon>Craniata</taxon>
        <taxon>Vertebrata</taxon>
        <taxon>Euteleostomi</taxon>
        <taxon>Archelosauria</taxon>
        <taxon>Archosauria</taxon>
        <taxon>Dinosauria</taxon>
        <taxon>Saurischia</taxon>
        <taxon>Theropoda</taxon>
        <taxon>Coelurosauria</taxon>
        <taxon>Aves</taxon>
        <taxon>Neognathae</taxon>
        <taxon>Galloanserae</taxon>
        <taxon>Anseriformes</taxon>
        <taxon>Anatidae</taxon>
        <taxon>Anatinae</taxon>
        <taxon>Anas</taxon>
    </lineage>
</organism>
<proteinExistence type="predicted"/>
<gene>
    <name evidence="1" type="ORF">Anapl_06854</name>
</gene>
<evidence type="ECO:0000313" key="2">
    <source>
        <dbReference type="Proteomes" id="UP000296049"/>
    </source>
</evidence>